<keyword evidence="2" id="KW-1185">Reference proteome</keyword>
<evidence type="ECO:0000313" key="1">
    <source>
        <dbReference type="EMBL" id="MCD7454058.1"/>
    </source>
</evidence>
<reference evidence="1 2" key="1">
    <citation type="journal article" date="2021" name="BMC Genomics">
        <title>Datura genome reveals duplications of psychoactive alkaloid biosynthetic genes and high mutation rate following tissue culture.</title>
        <authorList>
            <person name="Rajewski A."/>
            <person name="Carter-House D."/>
            <person name="Stajich J."/>
            <person name="Litt A."/>
        </authorList>
    </citation>
    <scope>NUCLEOTIDE SEQUENCE [LARGE SCALE GENOMIC DNA]</scope>
    <source>
        <strain evidence="1">AR-01</strain>
    </source>
</reference>
<accession>A0ABS8S4X8</accession>
<sequence>MSDMEKLILEHTKVMREQLTEQGKALKRMSAKLTEMMAEDATCNDLEQEEESQPLDYSLLVDVNVEEVDKSENVNHNSILKLGHISPHSKHFLTLCLVGNLEIEPPKPMEKCVDEEQCP</sequence>
<proteinExistence type="predicted"/>
<gene>
    <name evidence="1" type="ORF">HAX54_023375</name>
</gene>
<name>A0ABS8S4X8_DATST</name>
<evidence type="ECO:0000313" key="2">
    <source>
        <dbReference type="Proteomes" id="UP000823775"/>
    </source>
</evidence>
<dbReference type="Proteomes" id="UP000823775">
    <property type="component" value="Unassembled WGS sequence"/>
</dbReference>
<dbReference type="EMBL" id="JACEIK010000284">
    <property type="protein sequence ID" value="MCD7454058.1"/>
    <property type="molecule type" value="Genomic_DNA"/>
</dbReference>
<organism evidence="1 2">
    <name type="scientific">Datura stramonium</name>
    <name type="common">Jimsonweed</name>
    <name type="synonym">Common thornapple</name>
    <dbReference type="NCBI Taxonomy" id="4076"/>
    <lineage>
        <taxon>Eukaryota</taxon>
        <taxon>Viridiplantae</taxon>
        <taxon>Streptophyta</taxon>
        <taxon>Embryophyta</taxon>
        <taxon>Tracheophyta</taxon>
        <taxon>Spermatophyta</taxon>
        <taxon>Magnoliopsida</taxon>
        <taxon>eudicotyledons</taxon>
        <taxon>Gunneridae</taxon>
        <taxon>Pentapetalae</taxon>
        <taxon>asterids</taxon>
        <taxon>lamiids</taxon>
        <taxon>Solanales</taxon>
        <taxon>Solanaceae</taxon>
        <taxon>Solanoideae</taxon>
        <taxon>Datureae</taxon>
        <taxon>Datura</taxon>
    </lineage>
</organism>
<protein>
    <submittedName>
        <fullName evidence="1">Uncharacterized protein</fullName>
    </submittedName>
</protein>
<comment type="caution">
    <text evidence="1">The sequence shown here is derived from an EMBL/GenBank/DDBJ whole genome shotgun (WGS) entry which is preliminary data.</text>
</comment>